<sequence>MKATLLMGSLIGLVTAFPAPDSTPDATLIEKRQKITVGRWCSPQTSLCYMDYTTETRTSFRVAIPDSATAGTAFDIAIQIVAPVNQGWTGISWGASMMDAPLTVTWQNGQAPVLSSRWSTSRQMPTIYNQATYTILQDTGVNGTHYTLSAICKGCSSWTRTSGSVKTLSPTGGLRLAWVANTQMNSVGQRANPASTIEYHPYLGYVDGSFNDARVPAAQFQAAAAMVRP</sequence>
<evidence type="ECO:0000313" key="3">
    <source>
        <dbReference type="EMBL" id="PKS05640.1"/>
    </source>
</evidence>
<evidence type="ECO:0000313" key="4">
    <source>
        <dbReference type="Proteomes" id="UP000233524"/>
    </source>
</evidence>
<dbReference type="STRING" id="41688.A0A2N3MZP8"/>
<feature type="signal peptide" evidence="1">
    <location>
        <begin position="1"/>
        <end position="16"/>
    </location>
</feature>
<gene>
    <name evidence="3" type="ORF">jhhlp_008159</name>
</gene>
<comment type="caution">
    <text evidence="3">The sequence shown here is derived from an EMBL/GenBank/DDBJ whole genome shotgun (WGS) entry which is preliminary data.</text>
</comment>
<name>A0A2N3MZP8_9PEZI</name>
<dbReference type="VEuPathDB" id="FungiDB:jhhlp_008159"/>
<dbReference type="InParanoid" id="A0A2N3MZP8"/>
<feature type="domain" description="Cellobiose dehydrogenase-like cytochrome" evidence="2">
    <location>
        <begin position="40"/>
        <end position="215"/>
    </location>
</feature>
<feature type="chain" id="PRO_5014697479" description="Cellobiose dehydrogenase-like cytochrome domain-containing protein" evidence="1">
    <location>
        <begin position="17"/>
        <end position="229"/>
    </location>
</feature>
<dbReference type="SUPFAM" id="SSF49344">
    <property type="entry name" value="CBD9-like"/>
    <property type="match status" value="1"/>
</dbReference>
<accession>A0A2N3MZP8</accession>
<dbReference type="PANTHER" id="PTHR47797">
    <property type="entry name" value="DEHYDROGENASE, PUTATIVE (AFU_ORTHOLOGUE AFUA_8G05805)-RELATED"/>
    <property type="match status" value="1"/>
</dbReference>
<evidence type="ECO:0000256" key="1">
    <source>
        <dbReference type="SAM" id="SignalP"/>
    </source>
</evidence>
<dbReference type="CDD" id="cd09630">
    <property type="entry name" value="CDH_like_cytochrome"/>
    <property type="match status" value="1"/>
</dbReference>
<reference evidence="3 4" key="1">
    <citation type="journal article" date="2017" name="G3 (Bethesda)">
        <title>First Draft Genome Sequence of the Pathogenic Fungus Lomentospora prolificans (Formerly Scedosporium prolificans).</title>
        <authorList>
            <person name="Luo R."/>
            <person name="Zimin A."/>
            <person name="Workman R."/>
            <person name="Fan Y."/>
            <person name="Pertea G."/>
            <person name="Grossman N."/>
            <person name="Wear M.P."/>
            <person name="Jia B."/>
            <person name="Miller H."/>
            <person name="Casadevall A."/>
            <person name="Timp W."/>
            <person name="Zhang S.X."/>
            <person name="Salzberg S.L."/>
        </authorList>
    </citation>
    <scope>NUCLEOTIDE SEQUENCE [LARGE SCALE GENOMIC DNA]</scope>
    <source>
        <strain evidence="3 4">JHH-5317</strain>
    </source>
</reference>
<dbReference type="EMBL" id="NLAX01001584">
    <property type="protein sequence ID" value="PKS05640.1"/>
    <property type="molecule type" value="Genomic_DNA"/>
</dbReference>
<dbReference type="Gene3D" id="2.60.40.1210">
    <property type="entry name" value="Cellobiose dehydrogenase, cytochrome domain"/>
    <property type="match status" value="1"/>
</dbReference>
<dbReference type="AlphaFoldDB" id="A0A2N3MZP8"/>
<keyword evidence="1" id="KW-0732">Signal</keyword>
<protein>
    <recommendedName>
        <fullName evidence="2">Cellobiose dehydrogenase-like cytochrome domain-containing protein</fullName>
    </recommendedName>
</protein>
<proteinExistence type="predicted"/>
<dbReference type="Pfam" id="PF16010">
    <property type="entry name" value="CDH-cyt"/>
    <property type="match status" value="1"/>
</dbReference>
<dbReference type="Proteomes" id="UP000233524">
    <property type="component" value="Unassembled WGS sequence"/>
</dbReference>
<keyword evidence="4" id="KW-1185">Reference proteome</keyword>
<dbReference type="OrthoDB" id="413885at2759"/>
<organism evidence="3 4">
    <name type="scientific">Lomentospora prolificans</name>
    <dbReference type="NCBI Taxonomy" id="41688"/>
    <lineage>
        <taxon>Eukaryota</taxon>
        <taxon>Fungi</taxon>
        <taxon>Dikarya</taxon>
        <taxon>Ascomycota</taxon>
        <taxon>Pezizomycotina</taxon>
        <taxon>Sordariomycetes</taxon>
        <taxon>Hypocreomycetidae</taxon>
        <taxon>Microascales</taxon>
        <taxon>Microascaceae</taxon>
        <taxon>Lomentospora</taxon>
    </lineage>
</organism>
<dbReference type="InterPro" id="IPR015920">
    <property type="entry name" value="Cellobiose_DH-like_cyt"/>
</dbReference>
<evidence type="ECO:0000259" key="2">
    <source>
        <dbReference type="Pfam" id="PF16010"/>
    </source>
</evidence>
<dbReference type="PANTHER" id="PTHR47797:SF5">
    <property type="entry name" value="CELLOBIOSE DEHYDROGENASE CYTOCHROME DOMAIN-CONTAINING PROTEIN"/>
    <property type="match status" value="1"/>
</dbReference>